<dbReference type="GO" id="GO:0008170">
    <property type="term" value="F:N-methyltransferase activity"/>
    <property type="evidence" value="ECO:0007669"/>
    <property type="project" value="TreeGrafter"/>
</dbReference>
<feature type="binding site" evidence="5">
    <location>
        <position position="90"/>
    </location>
    <ligand>
        <name>S-adenosyl-L-methionine</name>
        <dbReference type="ChEBI" id="CHEBI:59789"/>
    </ligand>
</feature>
<dbReference type="GO" id="GO:0005829">
    <property type="term" value="C:cytosol"/>
    <property type="evidence" value="ECO:0007669"/>
    <property type="project" value="TreeGrafter"/>
</dbReference>
<name>A0A6P7ZCE2_9AMPH</name>
<gene>
    <name evidence="7" type="primary">LOC115481771</name>
</gene>
<reference evidence="7" key="1">
    <citation type="submission" date="2025-08" db="UniProtKB">
        <authorList>
            <consortium name="RefSeq"/>
        </authorList>
    </citation>
    <scope>IDENTIFICATION</scope>
</reference>
<evidence type="ECO:0000256" key="4">
    <source>
        <dbReference type="ARBA" id="ARBA00022691"/>
    </source>
</evidence>
<dbReference type="GeneID" id="115481771"/>
<dbReference type="InterPro" id="IPR000940">
    <property type="entry name" value="NNMT_TEMT_trans"/>
</dbReference>
<dbReference type="PIRSF" id="PIRSF000384">
    <property type="entry name" value="PNMTase"/>
    <property type="match status" value="1"/>
</dbReference>
<keyword evidence="4 5" id="KW-0949">S-adenosyl-L-methionine</keyword>
<feature type="binding site" evidence="5">
    <location>
        <begin position="142"/>
        <end position="143"/>
    </location>
    <ligand>
        <name>S-adenosyl-L-methionine</name>
        <dbReference type="ChEBI" id="CHEBI:59789"/>
    </ligand>
</feature>
<evidence type="ECO:0000313" key="7">
    <source>
        <dbReference type="RefSeq" id="XP_030077012.1"/>
    </source>
</evidence>
<feature type="binding site" evidence="5">
    <location>
        <position position="20"/>
    </location>
    <ligand>
        <name>S-adenosyl-L-methionine</name>
        <dbReference type="ChEBI" id="CHEBI:59789"/>
    </ligand>
</feature>
<evidence type="ECO:0000313" key="6">
    <source>
        <dbReference type="Proteomes" id="UP000515156"/>
    </source>
</evidence>
<dbReference type="AlphaFoldDB" id="A0A6P7ZCE2"/>
<dbReference type="InParanoid" id="A0A6P7ZCE2"/>
<accession>A0A6P7ZCE2</accession>
<sequence length="264" mass="29847">MESEVTSHETYQKHFDPKVYLETYFAGESGLLSSDGYMKFMLENMFKIFTSGEVQGDILINIGFAPTIYQLLSACESFTEIIITDFMDQNLQEIESWLKEEPGAFDWSAVVKHACELEGDREKWSEKEAKVRGTVKRVLKCDVTQSNPLEPLVLPPADCLLTFLSLEAACKDRDTFCCALKNISSLLKPGGDLVMGGLLDATNYMVGERKFYSLLLDEEFLKKAIPEAGYELLQLFTQSHNNPTSLSDYSAYFFIHARKQTNTS</sequence>
<dbReference type="OrthoDB" id="10050085at2759"/>
<dbReference type="PANTHER" id="PTHR10867:SF32">
    <property type="entry name" value="NICOTINAMIDE N-METHYLTRANSFERASE"/>
    <property type="match status" value="1"/>
</dbReference>
<dbReference type="NCBIfam" id="NF041360">
    <property type="entry name" value="GntF_guanitoxin"/>
    <property type="match status" value="1"/>
</dbReference>
<dbReference type="SUPFAM" id="SSF53335">
    <property type="entry name" value="S-adenosyl-L-methionine-dependent methyltransferases"/>
    <property type="match status" value="1"/>
</dbReference>
<keyword evidence="2" id="KW-0489">Methyltransferase</keyword>
<dbReference type="KEGG" id="muo:115481771"/>
<protein>
    <submittedName>
        <fullName evidence="7">Nicotinamide N-methyltransferase-like</fullName>
    </submittedName>
</protein>
<dbReference type="FunFam" id="3.40.50.150:FF:000065">
    <property type="entry name" value="Phenylethanolamine N-methyltransferase"/>
    <property type="match status" value="1"/>
</dbReference>
<keyword evidence="3" id="KW-0808">Transferase</keyword>
<evidence type="ECO:0000256" key="5">
    <source>
        <dbReference type="PIRSR" id="PIRSR000384-1"/>
    </source>
</evidence>
<evidence type="ECO:0000256" key="2">
    <source>
        <dbReference type="ARBA" id="ARBA00022603"/>
    </source>
</evidence>
<feature type="binding site" evidence="5">
    <location>
        <position position="85"/>
    </location>
    <ligand>
        <name>S-adenosyl-L-methionine</name>
        <dbReference type="ChEBI" id="CHEBI:59789"/>
    </ligand>
</feature>
<dbReference type="Gene3D" id="3.40.50.150">
    <property type="entry name" value="Vaccinia Virus protein VP39"/>
    <property type="match status" value="1"/>
</dbReference>
<feature type="binding site" evidence="5">
    <location>
        <position position="69"/>
    </location>
    <ligand>
        <name>S-adenosyl-L-methionine</name>
        <dbReference type="ChEBI" id="CHEBI:59789"/>
    </ligand>
</feature>
<dbReference type="PROSITE" id="PS51681">
    <property type="entry name" value="SAM_MT_NNMT_PNMT_TEMT"/>
    <property type="match status" value="1"/>
</dbReference>
<dbReference type="Proteomes" id="UP000515156">
    <property type="component" value="Chromosome 12"/>
</dbReference>
<dbReference type="PANTHER" id="PTHR10867">
    <property type="entry name" value="NNMT/PNMT/TEMT FAMILY MEMBER"/>
    <property type="match status" value="1"/>
</dbReference>
<dbReference type="FunCoup" id="A0A6P7ZCE2">
    <property type="interactions" value="485"/>
</dbReference>
<dbReference type="InterPro" id="IPR053384">
    <property type="entry name" value="SAM-dep_methyltransferase"/>
</dbReference>
<evidence type="ECO:0000256" key="1">
    <source>
        <dbReference type="ARBA" id="ARBA00007996"/>
    </source>
</evidence>
<dbReference type="GO" id="GO:0008757">
    <property type="term" value="F:S-adenosylmethionine-dependent methyltransferase activity"/>
    <property type="evidence" value="ECO:0007669"/>
    <property type="project" value="UniProtKB-ARBA"/>
</dbReference>
<dbReference type="GO" id="GO:0032259">
    <property type="term" value="P:methylation"/>
    <property type="evidence" value="ECO:0007669"/>
    <property type="project" value="UniProtKB-KW"/>
</dbReference>
<comment type="similarity">
    <text evidence="1">Belongs to the class I-like SAM-binding methyltransferase superfamily. NNMT/PNMT/TEMT family.</text>
</comment>
<proteinExistence type="inferred from homology"/>
<keyword evidence="6" id="KW-1185">Reference proteome</keyword>
<dbReference type="InterPro" id="IPR029063">
    <property type="entry name" value="SAM-dependent_MTases_sf"/>
</dbReference>
<dbReference type="Pfam" id="PF01234">
    <property type="entry name" value="NNMT_PNMT_TEMT"/>
    <property type="match status" value="1"/>
</dbReference>
<organism evidence="6 7">
    <name type="scientific">Microcaecilia unicolor</name>
    <dbReference type="NCBI Taxonomy" id="1415580"/>
    <lineage>
        <taxon>Eukaryota</taxon>
        <taxon>Metazoa</taxon>
        <taxon>Chordata</taxon>
        <taxon>Craniata</taxon>
        <taxon>Vertebrata</taxon>
        <taxon>Euteleostomi</taxon>
        <taxon>Amphibia</taxon>
        <taxon>Gymnophiona</taxon>
        <taxon>Siphonopidae</taxon>
        <taxon>Microcaecilia</taxon>
    </lineage>
</organism>
<evidence type="ECO:0000256" key="3">
    <source>
        <dbReference type="ARBA" id="ARBA00022679"/>
    </source>
</evidence>
<dbReference type="RefSeq" id="XP_030077012.1">
    <property type="nucleotide sequence ID" value="XM_030221152.1"/>
</dbReference>